<organism evidence="1 2">
    <name type="scientific">Populus alba x Populus x berolinensis</name>
    <dbReference type="NCBI Taxonomy" id="444605"/>
    <lineage>
        <taxon>Eukaryota</taxon>
        <taxon>Viridiplantae</taxon>
        <taxon>Streptophyta</taxon>
        <taxon>Embryophyta</taxon>
        <taxon>Tracheophyta</taxon>
        <taxon>Spermatophyta</taxon>
        <taxon>Magnoliopsida</taxon>
        <taxon>eudicotyledons</taxon>
        <taxon>Gunneridae</taxon>
        <taxon>Pentapetalae</taxon>
        <taxon>rosids</taxon>
        <taxon>fabids</taxon>
        <taxon>Malpighiales</taxon>
        <taxon>Salicaceae</taxon>
        <taxon>Saliceae</taxon>
        <taxon>Populus</taxon>
    </lineage>
</organism>
<dbReference type="AlphaFoldDB" id="A0AAD6RN71"/>
<dbReference type="Proteomes" id="UP001164929">
    <property type="component" value="Chromosome 1"/>
</dbReference>
<name>A0AAD6RN71_9ROSI</name>
<comment type="caution">
    <text evidence="1">The sequence shown here is derived from an EMBL/GenBank/DDBJ whole genome shotgun (WGS) entry which is preliminary data.</text>
</comment>
<accession>A0AAD6RN71</accession>
<dbReference type="EMBL" id="JAQIZT010000001">
    <property type="protein sequence ID" value="KAJ7012103.1"/>
    <property type="molecule type" value="Genomic_DNA"/>
</dbReference>
<reference evidence="1 2" key="1">
    <citation type="journal article" date="2023" name="Mol. Ecol. Resour.">
        <title>Chromosome-level genome assembly of a triploid poplar Populus alba 'Berolinensis'.</title>
        <authorList>
            <person name="Chen S."/>
            <person name="Yu Y."/>
            <person name="Wang X."/>
            <person name="Wang S."/>
            <person name="Zhang T."/>
            <person name="Zhou Y."/>
            <person name="He R."/>
            <person name="Meng N."/>
            <person name="Wang Y."/>
            <person name="Liu W."/>
            <person name="Liu Z."/>
            <person name="Liu J."/>
            <person name="Guo Q."/>
            <person name="Huang H."/>
            <person name="Sederoff R.R."/>
            <person name="Wang G."/>
            <person name="Qu G."/>
            <person name="Chen S."/>
        </authorList>
    </citation>
    <scope>NUCLEOTIDE SEQUENCE [LARGE SCALE GENOMIC DNA]</scope>
    <source>
        <strain evidence="1">SC-2020</strain>
    </source>
</reference>
<evidence type="ECO:0000313" key="2">
    <source>
        <dbReference type="Proteomes" id="UP001164929"/>
    </source>
</evidence>
<keyword evidence="2" id="KW-1185">Reference proteome</keyword>
<gene>
    <name evidence="1" type="ORF">NC653_002250</name>
</gene>
<sequence length="48" mass="5352">MACLARLESRTNLLWGSVVIYKCSVYIHLCFSPAFTCTLTSSSSFSEK</sequence>
<protein>
    <submittedName>
        <fullName evidence="1">Uncharacterized protein</fullName>
    </submittedName>
</protein>
<evidence type="ECO:0000313" key="1">
    <source>
        <dbReference type="EMBL" id="KAJ7012103.1"/>
    </source>
</evidence>
<proteinExistence type="predicted"/>